<evidence type="ECO:0008006" key="3">
    <source>
        <dbReference type="Google" id="ProtNLM"/>
    </source>
</evidence>
<name>A0A9N9L9X3_9HELO</name>
<dbReference type="AlphaFoldDB" id="A0A9N9L9X3"/>
<dbReference type="Gene3D" id="3.40.390.10">
    <property type="entry name" value="Collagenase (Catalytic Domain)"/>
    <property type="match status" value="1"/>
</dbReference>
<proteinExistence type="predicted"/>
<keyword evidence="2" id="KW-1185">Reference proteome</keyword>
<organism evidence="1 2">
    <name type="scientific">Hymenoscyphus fraxineus</name>
    <dbReference type="NCBI Taxonomy" id="746836"/>
    <lineage>
        <taxon>Eukaryota</taxon>
        <taxon>Fungi</taxon>
        <taxon>Dikarya</taxon>
        <taxon>Ascomycota</taxon>
        <taxon>Pezizomycotina</taxon>
        <taxon>Leotiomycetes</taxon>
        <taxon>Helotiales</taxon>
        <taxon>Helotiaceae</taxon>
        <taxon>Hymenoscyphus</taxon>
    </lineage>
</organism>
<protein>
    <recommendedName>
        <fullName evidence="3">Lysine-specific metallo-endopeptidase domain-containing protein</fullName>
    </recommendedName>
</protein>
<evidence type="ECO:0000313" key="2">
    <source>
        <dbReference type="Proteomes" id="UP000696280"/>
    </source>
</evidence>
<gene>
    <name evidence="1" type="ORF">HYFRA_00001540</name>
</gene>
<sequence>MKLNLQYRVAGVFAICFAAVGGFVLDESCETAENRPIVLESLEKAFHMVEIAINSLEQRPWSSRPEPVFLEISIVANWLFKDAGNSAPREWVKGGTNTLDRVYRNDLFVVNCDPKPLKRTKSGRLWDAIRQVYVESRGRKINSDDTNPCNVLWLEMYTEVSENFGVPSIIHICPNYFKKMKQSKFLSTGDFQHIDLDATGKRLWVKPNTAMDLAAVMDVTFLHEFTHTFSGGELEDVGELFQPYGWLNTLNKPADESVGNAENIAMFGLAHRMLVETPMKPQLDGSII</sequence>
<dbReference type="OrthoDB" id="3523724at2759"/>
<evidence type="ECO:0000313" key="1">
    <source>
        <dbReference type="EMBL" id="CAG8959637.1"/>
    </source>
</evidence>
<dbReference type="Proteomes" id="UP000696280">
    <property type="component" value="Unassembled WGS sequence"/>
</dbReference>
<dbReference type="InterPro" id="IPR024079">
    <property type="entry name" value="MetalloPept_cat_dom_sf"/>
</dbReference>
<comment type="caution">
    <text evidence="1">The sequence shown here is derived from an EMBL/GenBank/DDBJ whole genome shotgun (WGS) entry which is preliminary data.</text>
</comment>
<accession>A0A9N9L9X3</accession>
<dbReference type="GO" id="GO:0008237">
    <property type="term" value="F:metallopeptidase activity"/>
    <property type="evidence" value="ECO:0007669"/>
    <property type="project" value="InterPro"/>
</dbReference>
<reference evidence="1" key="1">
    <citation type="submission" date="2021-07" db="EMBL/GenBank/DDBJ databases">
        <authorList>
            <person name="Durling M."/>
        </authorList>
    </citation>
    <scope>NUCLEOTIDE SEQUENCE</scope>
</reference>
<dbReference type="EMBL" id="CAJVRL010000092">
    <property type="protein sequence ID" value="CAG8959637.1"/>
    <property type="molecule type" value="Genomic_DNA"/>
</dbReference>